<evidence type="ECO:0000313" key="1">
    <source>
        <dbReference type="EMBL" id="KAF9643439.1"/>
    </source>
</evidence>
<gene>
    <name evidence="1" type="ORF">BDM02DRAFT_3065228</name>
</gene>
<feature type="non-terminal residue" evidence="1">
    <location>
        <position position="1"/>
    </location>
</feature>
<dbReference type="EMBL" id="MU118223">
    <property type="protein sequence ID" value="KAF9643439.1"/>
    <property type="molecule type" value="Genomic_DNA"/>
</dbReference>
<feature type="non-terminal residue" evidence="1">
    <location>
        <position position="401"/>
    </location>
</feature>
<accession>A0ACB6Z1R4</accession>
<dbReference type="Proteomes" id="UP000886501">
    <property type="component" value="Unassembled WGS sequence"/>
</dbReference>
<comment type="caution">
    <text evidence="1">The sequence shown here is derived from an EMBL/GenBank/DDBJ whole genome shotgun (WGS) entry which is preliminary data.</text>
</comment>
<organism evidence="1 2">
    <name type="scientific">Thelephora ganbajun</name>
    <name type="common">Ganba fungus</name>
    <dbReference type="NCBI Taxonomy" id="370292"/>
    <lineage>
        <taxon>Eukaryota</taxon>
        <taxon>Fungi</taxon>
        <taxon>Dikarya</taxon>
        <taxon>Basidiomycota</taxon>
        <taxon>Agaricomycotina</taxon>
        <taxon>Agaricomycetes</taxon>
        <taxon>Thelephorales</taxon>
        <taxon>Thelephoraceae</taxon>
        <taxon>Thelephora</taxon>
    </lineage>
</organism>
<sequence length="401" mass="45183">LHFIFPTIAVQLARRYTEFRSIFVPLVHSDPEIVDESLYNQMKKLIVEPLEESSISTVIVIDALDECEDVEPASAILTVLGQSEAFGDDDPEDDPKVRSVLGVVILAANPLSPSTIGTLLGYDAEDVLPPLSSIHSLLTLQEDTDQPVRSFHKSFPDFIVDPARCVNQRFRVPPPNHHMELLISCLNLMNRTLEKNMCRLPDAVTNSEVPNLRERTERYINSALQYACKSWHKHLINEHTVRTPEITSALHRFLENKFVFWLEVLSVLGAAREAVDALDLVTKWLEVCHVFTLDAPQVLELASDCFRFVTGFFQVIEESAPHIYHSALLLSPQKSMVRRLYERHANPLTRIVHGLPVSWDPAIVTMETGYSLGRIATWSPCGRFIAISNRGSRAEILDAVT</sequence>
<reference evidence="1" key="1">
    <citation type="submission" date="2019-10" db="EMBL/GenBank/DDBJ databases">
        <authorList>
            <consortium name="DOE Joint Genome Institute"/>
            <person name="Kuo A."/>
            <person name="Miyauchi S."/>
            <person name="Kiss E."/>
            <person name="Drula E."/>
            <person name="Kohler A."/>
            <person name="Sanchez-Garcia M."/>
            <person name="Andreopoulos B."/>
            <person name="Barry K.W."/>
            <person name="Bonito G."/>
            <person name="Buee M."/>
            <person name="Carver A."/>
            <person name="Chen C."/>
            <person name="Cichocki N."/>
            <person name="Clum A."/>
            <person name="Culley D."/>
            <person name="Crous P.W."/>
            <person name="Fauchery L."/>
            <person name="Girlanda M."/>
            <person name="Hayes R."/>
            <person name="Keri Z."/>
            <person name="Labutti K."/>
            <person name="Lipzen A."/>
            <person name="Lombard V."/>
            <person name="Magnuson J."/>
            <person name="Maillard F."/>
            <person name="Morin E."/>
            <person name="Murat C."/>
            <person name="Nolan M."/>
            <person name="Ohm R."/>
            <person name="Pangilinan J."/>
            <person name="Pereira M."/>
            <person name="Perotto S."/>
            <person name="Peter M."/>
            <person name="Riley R."/>
            <person name="Sitrit Y."/>
            <person name="Stielow B."/>
            <person name="Szollosi G."/>
            <person name="Zifcakova L."/>
            <person name="Stursova M."/>
            <person name="Spatafora J.W."/>
            <person name="Tedersoo L."/>
            <person name="Vaario L.-M."/>
            <person name="Yamada A."/>
            <person name="Yan M."/>
            <person name="Wang P."/>
            <person name="Xu J."/>
            <person name="Bruns T."/>
            <person name="Baldrian P."/>
            <person name="Vilgalys R."/>
            <person name="Henrissat B."/>
            <person name="Grigoriev I.V."/>
            <person name="Hibbett D."/>
            <person name="Nagy L.G."/>
            <person name="Martin F.M."/>
        </authorList>
    </citation>
    <scope>NUCLEOTIDE SEQUENCE</scope>
    <source>
        <strain evidence="1">P2</strain>
    </source>
</reference>
<reference evidence="1" key="2">
    <citation type="journal article" date="2020" name="Nat. Commun.">
        <title>Large-scale genome sequencing of mycorrhizal fungi provides insights into the early evolution of symbiotic traits.</title>
        <authorList>
            <person name="Miyauchi S."/>
            <person name="Kiss E."/>
            <person name="Kuo A."/>
            <person name="Drula E."/>
            <person name="Kohler A."/>
            <person name="Sanchez-Garcia M."/>
            <person name="Morin E."/>
            <person name="Andreopoulos B."/>
            <person name="Barry K.W."/>
            <person name="Bonito G."/>
            <person name="Buee M."/>
            <person name="Carver A."/>
            <person name="Chen C."/>
            <person name="Cichocki N."/>
            <person name="Clum A."/>
            <person name="Culley D."/>
            <person name="Crous P.W."/>
            <person name="Fauchery L."/>
            <person name="Girlanda M."/>
            <person name="Hayes R.D."/>
            <person name="Keri Z."/>
            <person name="LaButti K."/>
            <person name="Lipzen A."/>
            <person name="Lombard V."/>
            <person name="Magnuson J."/>
            <person name="Maillard F."/>
            <person name="Murat C."/>
            <person name="Nolan M."/>
            <person name="Ohm R.A."/>
            <person name="Pangilinan J."/>
            <person name="Pereira M.F."/>
            <person name="Perotto S."/>
            <person name="Peter M."/>
            <person name="Pfister S."/>
            <person name="Riley R."/>
            <person name="Sitrit Y."/>
            <person name="Stielow J.B."/>
            <person name="Szollosi G."/>
            <person name="Zifcakova L."/>
            <person name="Stursova M."/>
            <person name="Spatafora J.W."/>
            <person name="Tedersoo L."/>
            <person name="Vaario L.M."/>
            <person name="Yamada A."/>
            <person name="Yan M."/>
            <person name="Wang P."/>
            <person name="Xu J."/>
            <person name="Bruns T."/>
            <person name="Baldrian P."/>
            <person name="Vilgalys R."/>
            <person name="Dunand C."/>
            <person name="Henrissat B."/>
            <person name="Grigoriev I.V."/>
            <person name="Hibbett D."/>
            <person name="Nagy L.G."/>
            <person name="Martin F.M."/>
        </authorList>
    </citation>
    <scope>NUCLEOTIDE SEQUENCE</scope>
    <source>
        <strain evidence="1">P2</strain>
    </source>
</reference>
<protein>
    <submittedName>
        <fullName evidence="1">Uncharacterized protein</fullName>
    </submittedName>
</protein>
<proteinExistence type="predicted"/>
<keyword evidence="2" id="KW-1185">Reference proteome</keyword>
<name>A0ACB6Z1R4_THEGA</name>
<evidence type="ECO:0000313" key="2">
    <source>
        <dbReference type="Proteomes" id="UP000886501"/>
    </source>
</evidence>